<dbReference type="GO" id="GO:0071555">
    <property type="term" value="P:cell wall organization"/>
    <property type="evidence" value="ECO:0007669"/>
    <property type="project" value="UniProtKB-KW"/>
</dbReference>
<dbReference type="Gene3D" id="1.10.530.10">
    <property type="match status" value="1"/>
</dbReference>
<dbReference type="InterPro" id="IPR051206">
    <property type="entry name" value="NAMLAA_amidase_2"/>
</dbReference>
<dbReference type="InterPro" id="IPR023346">
    <property type="entry name" value="Lysozyme-like_dom_sf"/>
</dbReference>
<feature type="compositionally biased region" description="Low complexity" evidence="5">
    <location>
        <begin position="7"/>
        <end position="29"/>
    </location>
</feature>
<dbReference type="SUPFAM" id="SSF55846">
    <property type="entry name" value="N-acetylmuramoyl-L-alanine amidase-like"/>
    <property type="match status" value="1"/>
</dbReference>
<evidence type="ECO:0000259" key="6">
    <source>
        <dbReference type="SMART" id="SM00644"/>
    </source>
</evidence>
<evidence type="ECO:0000256" key="2">
    <source>
        <dbReference type="ARBA" id="ARBA00011901"/>
    </source>
</evidence>
<proteinExistence type="predicted"/>
<dbReference type="AlphaFoldDB" id="A0A543IUQ4"/>
<gene>
    <name evidence="7" type="ORF">FHX40_0966</name>
</gene>
<keyword evidence="3" id="KW-0378">Hydrolase</keyword>
<evidence type="ECO:0000256" key="5">
    <source>
        <dbReference type="SAM" id="MobiDB-lite"/>
    </source>
</evidence>
<accession>A0A543IUQ4</accession>
<comment type="catalytic activity">
    <reaction evidence="1">
        <text>Hydrolyzes the link between N-acetylmuramoyl residues and L-amino acid residues in certain cell-wall glycopeptides.</text>
        <dbReference type="EC" id="3.5.1.28"/>
    </reaction>
</comment>
<evidence type="ECO:0000256" key="4">
    <source>
        <dbReference type="ARBA" id="ARBA00023316"/>
    </source>
</evidence>
<protein>
    <recommendedName>
        <fullName evidence="2">N-acetylmuramoyl-L-alanine amidase</fullName>
        <ecNumber evidence="2">3.5.1.28</ecNumber>
    </recommendedName>
</protein>
<feature type="domain" description="N-acetylmuramoyl-L-alanine amidase" evidence="6">
    <location>
        <begin position="252"/>
        <end position="390"/>
    </location>
</feature>
<keyword evidence="8" id="KW-1185">Reference proteome</keyword>
<dbReference type="PANTHER" id="PTHR30417:SF1">
    <property type="entry name" value="N-ACETYLMURAMOYL-L-ALANINE AMIDASE AMID"/>
    <property type="match status" value="1"/>
</dbReference>
<dbReference type="CDD" id="cd06583">
    <property type="entry name" value="PGRP"/>
    <property type="match status" value="1"/>
</dbReference>
<dbReference type="InterPro" id="IPR036505">
    <property type="entry name" value="Amidase/PGRP_sf"/>
</dbReference>
<dbReference type="Pfam" id="PF01510">
    <property type="entry name" value="Amidase_2"/>
    <property type="match status" value="1"/>
</dbReference>
<comment type="caution">
    <text evidence="7">The sequence shown here is derived from an EMBL/GenBank/DDBJ whole genome shotgun (WGS) entry which is preliminary data.</text>
</comment>
<dbReference type="SUPFAM" id="SSF53955">
    <property type="entry name" value="Lysozyme-like"/>
    <property type="match status" value="1"/>
</dbReference>
<feature type="region of interest" description="Disordered" evidence="5">
    <location>
        <begin position="1"/>
        <end position="37"/>
    </location>
</feature>
<evidence type="ECO:0000256" key="3">
    <source>
        <dbReference type="ARBA" id="ARBA00022801"/>
    </source>
</evidence>
<dbReference type="FunFam" id="3.40.80.10:FF:000006">
    <property type="entry name" value="N-acetylmuramoyl-L-alanine amidase"/>
    <property type="match status" value="1"/>
</dbReference>
<dbReference type="InterPro" id="IPR002502">
    <property type="entry name" value="Amidase_domain"/>
</dbReference>
<dbReference type="GO" id="GO:0009254">
    <property type="term" value="P:peptidoglycan turnover"/>
    <property type="evidence" value="ECO:0007669"/>
    <property type="project" value="TreeGrafter"/>
</dbReference>
<dbReference type="GO" id="GO:0009253">
    <property type="term" value="P:peptidoglycan catabolic process"/>
    <property type="evidence" value="ECO:0007669"/>
    <property type="project" value="InterPro"/>
</dbReference>
<dbReference type="PANTHER" id="PTHR30417">
    <property type="entry name" value="N-ACETYLMURAMOYL-L-ALANINE AMIDASE AMID"/>
    <property type="match status" value="1"/>
</dbReference>
<dbReference type="Gene3D" id="3.40.80.10">
    <property type="entry name" value="Peptidoglycan recognition protein-like"/>
    <property type="match status" value="1"/>
</dbReference>
<dbReference type="EC" id="3.5.1.28" evidence="2"/>
<dbReference type="GO" id="GO:0008745">
    <property type="term" value="F:N-acetylmuramoyl-L-alanine amidase activity"/>
    <property type="evidence" value="ECO:0007669"/>
    <property type="project" value="UniProtKB-EC"/>
</dbReference>
<organism evidence="7 8">
    <name type="scientific">Thermopolyspora flexuosa</name>
    <dbReference type="NCBI Taxonomy" id="103836"/>
    <lineage>
        <taxon>Bacteria</taxon>
        <taxon>Bacillati</taxon>
        <taxon>Actinomycetota</taxon>
        <taxon>Actinomycetes</taxon>
        <taxon>Streptosporangiales</taxon>
        <taxon>Streptosporangiaceae</taxon>
        <taxon>Thermopolyspora</taxon>
    </lineage>
</organism>
<keyword evidence="4" id="KW-0961">Cell wall biogenesis/degradation</keyword>
<dbReference type="SMART" id="SM00644">
    <property type="entry name" value="Ami_2"/>
    <property type="match status" value="1"/>
</dbReference>
<evidence type="ECO:0000313" key="7">
    <source>
        <dbReference type="EMBL" id="TQM74297.1"/>
    </source>
</evidence>
<evidence type="ECO:0000256" key="1">
    <source>
        <dbReference type="ARBA" id="ARBA00001561"/>
    </source>
</evidence>
<dbReference type="EMBL" id="VFPQ01000001">
    <property type="protein sequence ID" value="TQM74297.1"/>
    <property type="molecule type" value="Genomic_DNA"/>
</dbReference>
<name>A0A543IUQ4_9ACTN</name>
<evidence type="ECO:0000313" key="8">
    <source>
        <dbReference type="Proteomes" id="UP000319213"/>
    </source>
</evidence>
<reference evidence="7 8" key="1">
    <citation type="submission" date="2019-06" db="EMBL/GenBank/DDBJ databases">
        <title>Sequencing the genomes of 1000 actinobacteria strains.</title>
        <authorList>
            <person name="Klenk H.-P."/>
        </authorList>
    </citation>
    <scope>NUCLEOTIDE SEQUENCE [LARGE SCALE GENOMIC DNA]</scope>
    <source>
        <strain evidence="7 8">DSM 43186</strain>
    </source>
</reference>
<sequence length="643" mass="70490">MTGIAGGVAAPPPEAEAGTARPAAAIGQAEPGRTGTARQRAFAEAAAEFGVPVEVLLAVSYHESRWEHHDGEPSVAGGYGPMHLVHADLSATRGEGFAPVSTAATGARLANLPLTSVLTDDRANIRAGAALLARYGRAARGGAAPPRDDIGAWYPAVVRWAATPYPDEARNFADDVYRTIRKGVRRTTDDGQRVELAARPDVRPDPGRLAAFRLRPPKRKRAAQCPPGMTCGVIETAYHRLDAEDPASFCNYASAQRPKDSFIRFIVLHDTETSYKRTRALPRSPKYCASWHYLVRSRDGKVDQALDVRHVAWHAGNWWINSHSIGIEQEGWASRGGRWYTERMYRSTARLVRYLAERYDIPLDRGHILGHDNVPADSGKGVRAMHHDPGPYWNWAYFFKLLGAPIRATAGPDSELVTIRPNFKRNRLVFSGCVPKNEPKDGGKCGAAPPRPSSAVMLRTEPRDDAPLIADPYLHPNGGPGTNRYGDWGARASTGQRFVVAERAGDWVAIWYGGRLAWLKNPADNPVLVPTAGAYVTPRPGLESAAVYGRPFPEPDELPPHVAQWTYGRGRVPGPYDRYEIPAGQAYALIDTFEADVYYAAHHDASAPGDRTLYTGSRVFHLIHFNHRYAFVADDEVEVLQAG</sequence>
<dbReference type="Proteomes" id="UP000319213">
    <property type="component" value="Unassembled WGS sequence"/>
</dbReference>